<proteinExistence type="predicted"/>
<reference evidence="1" key="1">
    <citation type="submission" date="2020-11" db="EMBL/GenBank/DDBJ databases">
        <authorList>
            <consortium name="DOE Joint Genome Institute"/>
            <person name="Ahrendt S."/>
            <person name="Riley R."/>
            <person name="Andreopoulos W."/>
            <person name="Labutti K."/>
            <person name="Pangilinan J."/>
            <person name="Ruiz-Duenas F.J."/>
            <person name="Barrasa J.M."/>
            <person name="Sanchez-Garcia M."/>
            <person name="Camarero S."/>
            <person name="Miyauchi S."/>
            <person name="Serrano A."/>
            <person name="Linde D."/>
            <person name="Babiker R."/>
            <person name="Drula E."/>
            <person name="Ayuso-Fernandez I."/>
            <person name="Pacheco R."/>
            <person name="Padilla G."/>
            <person name="Ferreira P."/>
            <person name="Barriuso J."/>
            <person name="Kellner H."/>
            <person name="Castanera R."/>
            <person name="Alfaro M."/>
            <person name="Ramirez L."/>
            <person name="Pisabarro A.G."/>
            <person name="Kuo A."/>
            <person name="Tritt A."/>
            <person name="Lipzen A."/>
            <person name="He G."/>
            <person name="Yan M."/>
            <person name="Ng V."/>
            <person name="Cullen D."/>
            <person name="Martin F."/>
            <person name="Rosso M.-N."/>
            <person name="Henrissat B."/>
            <person name="Hibbett D."/>
            <person name="Martinez A.T."/>
            <person name="Grigoriev I.V."/>
        </authorList>
    </citation>
    <scope>NUCLEOTIDE SEQUENCE</scope>
    <source>
        <strain evidence="1">ATCC 90797</strain>
    </source>
</reference>
<dbReference type="AlphaFoldDB" id="A0A9P5ZTT9"/>
<keyword evidence="2" id="KW-1185">Reference proteome</keyword>
<name>A0A9P5ZTT9_PLEER</name>
<evidence type="ECO:0000313" key="1">
    <source>
        <dbReference type="EMBL" id="KAF9494163.1"/>
    </source>
</evidence>
<dbReference type="OrthoDB" id="2770090at2759"/>
<sequence>MHMNPSSSLKSVYRLVLRACPTAVLHHRGATRNLRNLYRPVFRSAGAVIQEIQSSEPRSPRRQELEAWFTGWNKQIDNTLSFLYNSSVSRGLPHQVTRNLALLVLGQQQRLNSQRILRWKPNSPQPEPMKAGKVAQHARWEAMEENAWAALSHTIKMAEARQGMTFGKVAVRGKIFARRADT</sequence>
<comment type="caution">
    <text evidence="1">The sequence shown here is derived from an EMBL/GenBank/DDBJ whole genome shotgun (WGS) entry which is preliminary data.</text>
</comment>
<accession>A0A9P5ZTT9</accession>
<gene>
    <name evidence="1" type="ORF">BDN71DRAFT_1449256</name>
</gene>
<evidence type="ECO:0000313" key="2">
    <source>
        <dbReference type="Proteomes" id="UP000807025"/>
    </source>
</evidence>
<dbReference type="EMBL" id="MU154576">
    <property type="protein sequence ID" value="KAF9494163.1"/>
    <property type="molecule type" value="Genomic_DNA"/>
</dbReference>
<protein>
    <submittedName>
        <fullName evidence="1">Uncharacterized protein</fullName>
    </submittedName>
</protein>
<organism evidence="1 2">
    <name type="scientific">Pleurotus eryngii</name>
    <name type="common">Boletus of the steppes</name>
    <dbReference type="NCBI Taxonomy" id="5323"/>
    <lineage>
        <taxon>Eukaryota</taxon>
        <taxon>Fungi</taxon>
        <taxon>Dikarya</taxon>
        <taxon>Basidiomycota</taxon>
        <taxon>Agaricomycotina</taxon>
        <taxon>Agaricomycetes</taxon>
        <taxon>Agaricomycetidae</taxon>
        <taxon>Agaricales</taxon>
        <taxon>Pleurotineae</taxon>
        <taxon>Pleurotaceae</taxon>
        <taxon>Pleurotus</taxon>
    </lineage>
</organism>
<dbReference type="Proteomes" id="UP000807025">
    <property type="component" value="Unassembled WGS sequence"/>
</dbReference>